<accession>A0ABZ3FR68</accession>
<dbReference type="InterPro" id="IPR045596">
    <property type="entry name" value="DUF6459"/>
</dbReference>
<proteinExistence type="predicted"/>
<gene>
    <name evidence="1" type="ORF">AADG42_08015</name>
</gene>
<evidence type="ECO:0000313" key="2">
    <source>
        <dbReference type="Proteomes" id="UP001442841"/>
    </source>
</evidence>
<dbReference type="EMBL" id="CP154795">
    <property type="protein sequence ID" value="XAN07240.1"/>
    <property type="molecule type" value="Genomic_DNA"/>
</dbReference>
<reference evidence="1 2" key="1">
    <citation type="submission" date="2024-04" db="EMBL/GenBank/DDBJ databases">
        <title>Isolation of an actinomycete strain from pig manure.</title>
        <authorList>
            <person name="Gong T."/>
            <person name="Yu Z."/>
            <person name="An M."/>
            <person name="Wei C."/>
            <person name="Yang W."/>
            <person name="Liu L."/>
        </authorList>
    </citation>
    <scope>NUCLEOTIDE SEQUENCE [LARGE SCALE GENOMIC DNA]</scope>
    <source>
        <strain evidence="1 2">ZF39</strain>
    </source>
</reference>
<keyword evidence="2" id="KW-1185">Reference proteome</keyword>
<dbReference type="Pfam" id="PF20060">
    <property type="entry name" value="DUF6459"/>
    <property type="match status" value="1"/>
</dbReference>
<protein>
    <submittedName>
        <fullName evidence="1">Rv3235 family protein</fullName>
    </submittedName>
</protein>
<organism evidence="1 2">
    <name type="scientific">Ammonicoccus fulvus</name>
    <dbReference type="NCBI Taxonomy" id="3138240"/>
    <lineage>
        <taxon>Bacteria</taxon>
        <taxon>Bacillati</taxon>
        <taxon>Actinomycetota</taxon>
        <taxon>Actinomycetes</taxon>
        <taxon>Propionibacteriales</taxon>
        <taxon>Propionibacteriaceae</taxon>
        <taxon>Ammonicoccus</taxon>
    </lineage>
</organism>
<dbReference type="RefSeq" id="WP_425308690.1">
    <property type="nucleotide sequence ID" value="NZ_CP154795.1"/>
</dbReference>
<sequence>MNALSTRPHAWAYARIPDARPAAIHWPGPDRRPPGLTVLPLSDDVAMQPVGTIDDPAAESFAHLLMSALLDAIQGRRSPTQLIRWVSDDILAELVTRARLHQRAPVPLSLRSVRLQQVGDDALEVAARFRSGERYAAAALRLERVGNRWLCLVADFGPLAPPVEMPLPRLLDQRRV</sequence>
<name>A0ABZ3FR68_9ACTN</name>
<evidence type="ECO:0000313" key="1">
    <source>
        <dbReference type="EMBL" id="XAN07240.1"/>
    </source>
</evidence>
<dbReference type="Proteomes" id="UP001442841">
    <property type="component" value="Chromosome"/>
</dbReference>